<evidence type="ECO:0000313" key="1">
    <source>
        <dbReference type="EMBL" id="SDB82614.1"/>
    </source>
</evidence>
<dbReference type="Proteomes" id="UP000199086">
    <property type="component" value="Unassembled WGS sequence"/>
</dbReference>
<dbReference type="InterPro" id="IPR011008">
    <property type="entry name" value="Dimeric_a/b-barrel"/>
</dbReference>
<keyword evidence="2" id="KW-1185">Reference proteome</keyword>
<dbReference type="STRING" id="1577474.GA0111570_10423"/>
<proteinExistence type="predicted"/>
<accession>A0A1G6GL06</accession>
<organism evidence="1 2">
    <name type="scientific">Raineyella antarctica</name>
    <dbReference type="NCBI Taxonomy" id="1577474"/>
    <lineage>
        <taxon>Bacteria</taxon>
        <taxon>Bacillati</taxon>
        <taxon>Actinomycetota</taxon>
        <taxon>Actinomycetes</taxon>
        <taxon>Propionibacteriales</taxon>
        <taxon>Propionibacteriaceae</taxon>
        <taxon>Raineyella</taxon>
    </lineage>
</organism>
<dbReference type="SUPFAM" id="SSF54909">
    <property type="entry name" value="Dimeric alpha+beta barrel"/>
    <property type="match status" value="1"/>
</dbReference>
<evidence type="ECO:0000313" key="2">
    <source>
        <dbReference type="Proteomes" id="UP000199086"/>
    </source>
</evidence>
<sequence length="207" mass="23268">MTMGAVMYSRETTTQGSYDPAALVEQINNTILPGISHRNGFRGINVSGDPSTGTAWILTNWDTVEDLVASRQDADQLRRQATQALGGTVLGVREWDLPVVHVSDRPPTPGLPINVNRHFYDPTQLHEVVSFFAWVAEPMYRSSPGYRSVRMLVDRTTGEVLVGSVWDDEASLEEGFSRLEPIRDRAVEKGMKFVERTRREVIFYLAQ</sequence>
<name>A0A1G6GL06_9ACTN</name>
<dbReference type="AlphaFoldDB" id="A0A1G6GL06"/>
<protein>
    <recommendedName>
        <fullName evidence="3">Antibiotic biosynthesis monooxygenase</fullName>
    </recommendedName>
</protein>
<evidence type="ECO:0008006" key="3">
    <source>
        <dbReference type="Google" id="ProtNLM"/>
    </source>
</evidence>
<reference evidence="1 2" key="1">
    <citation type="submission" date="2016-06" db="EMBL/GenBank/DDBJ databases">
        <authorList>
            <person name="Olsen C.W."/>
            <person name="Carey S."/>
            <person name="Hinshaw L."/>
            <person name="Karasin A.I."/>
        </authorList>
    </citation>
    <scope>NUCLEOTIDE SEQUENCE [LARGE SCALE GENOMIC DNA]</scope>
    <source>
        <strain evidence="1 2">LZ-22</strain>
    </source>
</reference>
<gene>
    <name evidence="1" type="ORF">GA0111570_10423</name>
</gene>
<dbReference type="EMBL" id="FMYF01000004">
    <property type="protein sequence ID" value="SDB82614.1"/>
    <property type="molecule type" value="Genomic_DNA"/>
</dbReference>